<accession>A0A2A9MEA1</accession>
<reference evidence="3 4" key="1">
    <citation type="submission" date="2017-09" db="EMBL/GenBank/DDBJ databases">
        <title>Genome sequencing of Besnoitia besnoiti strain Bb-Ger1.</title>
        <authorList>
            <person name="Schares G."/>
            <person name="Venepally P."/>
            <person name="Lorenzi H.A."/>
        </authorList>
    </citation>
    <scope>NUCLEOTIDE SEQUENCE [LARGE SCALE GENOMIC DNA]</scope>
    <source>
        <strain evidence="3 4">Bb-Ger1</strain>
    </source>
</reference>
<feature type="compositionally biased region" description="Low complexity" evidence="1">
    <location>
        <begin position="159"/>
        <end position="172"/>
    </location>
</feature>
<dbReference type="Proteomes" id="UP000224006">
    <property type="component" value="Chromosome VII"/>
</dbReference>
<feature type="domain" description="SRS" evidence="2">
    <location>
        <begin position="242"/>
        <end position="342"/>
    </location>
</feature>
<dbReference type="AlphaFoldDB" id="A0A2A9MEA1"/>
<gene>
    <name evidence="3" type="ORF">BESB_079260</name>
</gene>
<feature type="compositionally biased region" description="Basic and acidic residues" evidence="1">
    <location>
        <begin position="234"/>
        <end position="245"/>
    </location>
</feature>
<dbReference type="OrthoDB" id="10358483at2759"/>
<evidence type="ECO:0000256" key="1">
    <source>
        <dbReference type="SAM" id="MobiDB-lite"/>
    </source>
</evidence>
<dbReference type="RefSeq" id="XP_029217719.1">
    <property type="nucleotide sequence ID" value="XM_029366288.1"/>
</dbReference>
<feature type="region of interest" description="Disordered" evidence="1">
    <location>
        <begin position="159"/>
        <end position="245"/>
    </location>
</feature>
<feature type="compositionally biased region" description="Gly residues" evidence="1">
    <location>
        <begin position="173"/>
        <end position="206"/>
    </location>
</feature>
<organism evidence="3 4">
    <name type="scientific">Besnoitia besnoiti</name>
    <name type="common">Apicomplexan protozoan</name>
    <dbReference type="NCBI Taxonomy" id="94643"/>
    <lineage>
        <taxon>Eukaryota</taxon>
        <taxon>Sar</taxon>
        <taxon>Alveolata</taxon>
        <taxon>Apicomplexa</taxon>
        <taxon>Conoidasida</taxon>
        <taxon>Coccidia</taxon>
        <taxon>Eucoccidiorida</taxon>
        <taxon>Eimeriorina</taxon>
        <taxon>Sarcocystidae</taxon>
        <taxon>Besnoitia</taxon>
    </lineage>
</organism>
<dbReference type="VEuPathDB" id="ToxoDB:BESB_079260"/>
<dbReference type="SUPFAM" id="SSF74877">
    <property type="entry name" value="Major surface antigen p30, SAG1"/>
    <property type="match status" value="1"/>
</dbReference>
<dbReference type="EMBL" id="NWUJ01000008">
    <property type="protein sequence ID" value="PFH33710.1"/>
    <property type="molecule type" value="Genomic_DNA"/>
</dbReference>
<evidence type="ECO:0000313" key="4">
    <source>
        <dbReference type="Proteomes" id="UP000224006"/>
    </source>
</evidence>
<dbReference type="Pfam" id="PF04092">
    <property type="entry name" value="SAG"/>
    <property type="match status" value="1"/>
</dbReference>
<dbReference type="InterPro" id="IPR036755">
    <property type="entry name" value="SRS_dom_sf"/>
</dbReference>
<proteinExistence type="predicted"/>
<evidence type="ECO:0000259" key="2">
    <source>
        <dbReference type="Pfam" id="PF04092"/>
    </source>
</evidence>
<dbReference type="KEGG" id="bbes:BESB_079260"/>
<protein>
    <submittedName>
        <fullName evidence="3">SAG-related sequence</fullName>
    </submittedName>
</protein>
<dbReference type="GO" id="GO:0016020">
    <property type="term" value="C:membrane"/>
    <property type="evidence" value="ECO:0007669"/>
    <property type="project" value="InterPro"/>
</dbReference>
<name>A0A2A9MEA1_BESBE</name>
<keyword evidence="4" id="KW-1185">Reference proteome</keyword>
<feature type="compositionally biased region" description="Basic and acidic residues" evidence="1">
    <location>
        <begin position="212"/>
        <end position="226"/>
    </location>
</feature>
<dbReference type="Gene3D" id="2.60.40.1320">
    <property type="entry name" value="SRS domain"/>
    <property type="match status" value="2"/>
</dbReference>
<sequence length="373" mass="38309">MPFFQQEDNGYPCLARELAGGCRSSSCHRRVHVTDSSRGDLEEESTSKSTCNEANTAVAVRVDPETKQARFVCAPPTLHLWPPVDSDGAGSTYFKDDNLNERGDLAASFGEGSRLLKHSTRNGSPSEPTVPITATLTIGTLPETLQVIYFACGADAGSLGESSEEGLSSGSPSGSGGSAGGPGSAGAALAGGGQGSSHSGGDGHPGGNNADEGGKDSLEKNTKKDGGSSLNVSDPEKSACTTEKRTMELDVNDQTKSVDFKCDTNISSLSPPNSATTVYDGSCEKELSLEKVLPTAKVESTDSGYTFRVDQLPPTSTTVCYKCSASAAQTEKASGCAVHIKVAGAASSSAVASSSVLYPVLVSCFCLFGLAFL</sequence>
<evidence type="ECO:0000313" key="3">
    <source>
        <dbReference type="EMBL" id="PFH33710.1"/>
    </source>
</evidence>
<comment type="caution">
    <text evidence="3">The sequence shown here is derived from an EMBL/GenBank/DDBJ whole genome shotgun (WGS) entry which is preliminary data.</text>
</comment>
<dbReference type="InterPro" id="IPR007226">
    <property type="entry name" value="SRS_dom"/>
</dbReference>
<dbReference type="GeneID" id="40312853"/>